<dbReference type="EMBL" id="JACHJP010000001">
    <property type="protein sequence ID" value="MBB4913406.1"/>
    <property type="molecule type" value="Genomic_DNA"/>
</dbReference>
<name>A0A7W7QHW7_9ACTN</name>
<reference evidence="2 3" key="1">
    <citation type="submission" date="2020-08" db="EMBL/GenBank/DDBJ databases">
        <title>Genomic Encyclopedia of Type Strains, Phase III (KMG-III): the genomes of soil and plant-associated and newly described type strains.</title>
        <authorList>
            <person name="Whitman W."/>
        </authorList>
    </citation>
    <scope>NUCLEOTIDE SEQUENCE [LARGE SCALE GENOMIC DNA]</scope>
    <source>
        <strain evidence="2 3">CECT 8840</strain>
    </source>
</reference>
<accession>A0A7W7QHW7</accession>
<dbReference type="SUPFAM" id="SSF82171">
    <property type="entry name" value="DPP6 N-terminal domain-like"/>
    <property type="match status" value="1"/>
</dbReference>
<keyword evidence="1" id="KW-0732">Signal</keyword>
<feature type="signal peptide" evidence="1">
    <location>
        <begin position="1"/>
        <end position="25"/>
    </location>
</feature>
<protein>
    <submittedName>
        <fullName evidence="2">Uncharacterized protein</fullName>
    </submittedName>
</protein>
<dbReference type="RefSeq" id="WP_184712189.1">
    <property type="nucleotide sequence ID" value="NZ_JACHJP010000001.1"/>
</dbReference>
<dbReference type="Proteomes" id="UP000552644">
    <property type="component" value="Unassembled WGS sequence"/>
</dbReference>
<evidence type="ECO:0000313" key="2">
    <source>
        <dbReference type="EMBL" id="MBB4913406.1"/>
    </source>
</evidence>
<feature type="chain" id="PRO_5031021387" evidence="1">
    <location>
        <begin position="26"/>
        <end position="329"/>
    </location>
</feature>
<sequence>MAPLRGLALFVLAATTVATIAPANAAAGTASDDSVRYAWVKGCTKKDLIVPCGAVTLTLRSGRTITLADARVTPRRANGKIDKKDTAPLTVSGDGRYVSYFRGDRLVIRDVNQGTARPLPGGADVLPPGVGQDDVDVTLSAGGSLAVIAYESKLPPLIVNLRNGRTTRLAAKTSVLTLSPDGRSLLTRRDTEGNTAEFTVLDANGGRGTSRSVPLAVFDTAQVALADNATTVALLDKMIPAKPRLRTYDMATDTLSKAVLFSVPKGEEPQRLYWDTDSTLTLWTGRGNKRDGAFVSFVKRTVDPGTATTRKLDSFTVKSSLSTWHLPGE</sequence>
<dbReference type="AlphaFoldDB" id="A0A7W7QHW7"/>
<evidence type="ECO:0000313" key="3">
    <source>
        <dbReference type="Proteomes" id="UP000552644"/>
    </source>
</evidence>
<gene>
    <name evidence="2" type="ORF">FHS44_000478</name>
</gene>
<evidence type="ECO:0000256" key="1">
    <source>
        <dbReference type="SAM" id="SignalP"/>
    </source>
</evidence>
<proteinExistence type="predicted"/>
<keyword evidence="3" id="KW-1185">Reference proteome</keyword>
<comment type="caution">
    <text evidence="2">The sequence shown here is derived from an EMBL/GenBank/DDBJ whole genome shotgun (WGS) entry which is preliminary data.</text>
</comment>
<organism evidence="2 3">
    <name type="scientific">Streptosporangium saharense</name>
    <dbReference type="NCBI Taxonomy" id="1706840"/>
    <lineage>
        <taxon>Bacteria</taxon>
        <taxon>Bacillati</taxon>
        <taxon>Actinomycetota</taxon>
        <taxon>Actinomycetes</taxon>
        <taxon>Streptosporangiales</taxon>
        <taxon>Streptosporangiaceae</taxon>
        <taxon>Streptosporangium</taxon>
    </lineage>
</organism>